<feature type="transmembrane region" description="Helical" evidence="2">
    <location>
        <begin position="412"/>
        <end position="430"/>
    </location>
</feature>
<dbReference type="STRING" id="1227454.C446_05050"/>
<dbReference type="eggNOG" id="arCOG08110">
    <property type="taxonomic scope" value="Archaea"/>
</dbReference>
<feature type="transmembrane region" description="Helical" evidence="2">
    <location>
        <begin position="473"/>
        <end position="492"/>
    </location>
</feature>
<comment type="caution">
    <text evidence="3">The sequence shown here is derived from an EMBL/GenBank/DDBJ whole genome shotgun (WGS) entry which is preliminary data.</text>
</comment>
<name>M0MB75_9EURY</name>
<dbReference type="PATRIC" id="fig|1227454.3.peg.999"/>
<proteinExistence type="predicted"/>
<keyword evidence="2" id="KW-1133">Transmembrane helix</keyword>
<dbReference type="OrthoDB" id="343201at2157"/>
<gene>
    <name evidence="3" type="ORF">C446_05050</name>
</gene>
<feature type="transmembrane region" description="Helical" evidence="2">
    <location>
        <begin position="442"/>
        <end position="461"/>
    </location>
</feature>
<keyword evidence="2" id="KW-0812">Transmembrane</keyword>
<reference evidence="3 4" key="1">
    <citation type="journal article" date="2014" name="PLoS Genet.">
        <title>Phylogenetically driven sequencing of extremely halophilic archaea reveals strategies for static and dynamic osmo-response.</title>
        <authorList>
            <person name="Becker E.A."/>
            <person name="Seitzer P.M."/>
            <person name="Tritt A."/>
            <person name="Larsen D."/>
            <person name="Krusor M."/>
            <person name="Yao A.I."/>
            <person name="Wu D."/>
            <person name="Madern D."/>
            <person name="Eisen J.A."/>
            <person name="Darling A.E."/>
            <person name="Facciotti M.T."/>
        </authorList>
    </citation>
    <scope>NUCLEOTIDE SEQUENCE [LARGE SCALE GENOMIC DNA]</scope>
    <source>
        <strain evidence="3 4">JCM 10879</strain>
    </source>
</reference>
<sequence>MRRSVSIGLVVLAIAFLFVGGSSLLFSPSADRVTPDEADRPEPELVTFEDSDSGFWPYLNQRQSHEKRSPLNVVVRCDAERTLQLLAEHGDGEWEEADHDHFDADELVGLEAEAEDEDEAEVADEDDDRTADGMNETNATADGDGVGTEIDDPIRPISPTDIPWSQADGATRYAYLDPGPGEDGFWTTETLQLEDGEYYGYRYHIRAYESPNPDDEWVVMQTHSEHFDWLTLRHRVDGVEAAQYRLENDLMAIPGVDIQEDVRRLYLGNSGPSDADGWATKVDLTGAAATASIAVALAAGRSRGRGDDASDGDTDADENRSLAPLFRRLDEQLSDADRRRLAAAADRLEARHLCLAMTVLAIVLGVRIAGIALDRTVDGLTVHMIAGLLYPFIAVGLPVATYGIASGLERRLDAAVAASVSLAAAIWLDYSLLGVDVLPLDVVVQRVLVVVALGLVAAGAAQRATRESRLNDLLLVGVGLWAVVLLGTLFGYL</sequence>
<evidence type="ECO:0000313" key="4">
    <source>
        <dbReference type="Proteomes" id="UP000011607"/>
    </source>
</evidence>
<dbReference type="Proteomes" id="UP000011607">
    <property type="component" value="Unassembled WGS sequence"/>
</dbReference>
<organism evidence="3 4">
    <name type="scientific">Halobiforma nitratireducens JCM 10879</name>
    <dbReference type="NCBI Taxonomy" id="1227454"/>
    <lineage>
        <taxon>Archaea</taxon>
        <taxon>Methanobacteriati</taxon>
        <taxon>Methanobacteriota</taxon>
        <taxon>Stenosarchaea group</taxon>
        <taxon>Halobacteria</taxon>
        <taxon>Halobacteriales</taxon>
        <taxon>Natrialbaceae</taxon>
        <taxon>Halobiforma</taxon>
    </lineage>
</organism>
<keyword evidence="4" id="KW-1185">Reference proteome</keyword>
<feature type="transmembrane region" description="Helical" evidence="2">
    <location>
        <begin position="385"/>
        <end position="405"/>
    </location>
</feature>
<dbReference type="RefSeq" id="WP_006671967.1">
    <property type="nucleotide sequence ID" value="NZ_AOMA01000063.1"/>
</dbReference>
<accession>M0MB75</accession>
<keyword evidence="2" id="KW-0472">Membrane</keyword>
<evidence type="ECO:0000313" key="3">
    <source>
        <dbReference type="EMBL" id="EMA41655.1"/>
    </source>
</evidence>
<dbReference type="EMBL" id="AOMA01000063">
    <property type="protein sequence ID" value="EMA41655.1"/>
    <property type="molecule type" value="Genomic_DNA"/>
</dbReference>
<evidence type="ECO:0000256" key="2">
    <source>
        <dbReference type="SAM" id="Phobius"/>
    </source>
</evidence>
<feature type="transmembrane region" description="Helical" evidence="2">
    <location>
        <begin position="353"/>
        <end position="373"/>
    </location>
</feature>
<dbReference type="AlphaFoldDB" id="M0MB75"/>
<protein>
    <submittedName>
        <fullName evidence="3">Uncharacterized protein</fullName>
    </submittedName>
</protein>
<feature type="region of interest" description="Disordered" evidence="1">
    <location>
        <begin position="112"/>
        <end position="151"/>
    </location>
</feature>
<evidence type="ECO:0000256" key="1">
    <source>
        <dbReference type="SAM" id="MobiDB-lite"/>
    </source>
</evidence>
<feature type="compositionally biased region" description="Acidic residues" evidence="1">
    <location>
        <begin position="112"/>
        <end position="129"/>
    </location>
</feature>
<feature type="transmembrane region" description="Helical" evidence="2">
    <location>
        <begin position="6"/>
        <end position="26"/>
    </location>
</feature>